<dbReference type="Gene3D" id="1.20.1250.20">
    <property type="entry name" value="MFS general substrate transporter like domains"/>
    <property type="match status" value="2"/>
</dbReference>
<organism evidence="9 10">
    <name type="scientific">Trichoderma gamsii</name>
    <dbReference type="NCBI Taxonomy" id="398673"/>
    <lineage>
        <taxon>Eukaryota</taxon>
        <taxon>Fungi</taxon>
        <taxon>Dikarya</taxon>
        <taxon>Ascomycota</taxon>
        <taxon>Pezizomycotina</taxon>
        <taxon>Sordariomycetes</taxon>
        <taxon>Hypocreomycetidae</taxon>
        <taxon>Hypocreales</taxon>
        <taxon>Hypocreaceae</taxon>
        <taxon>Trichoderma</taxon>
    </lineage>
</organism>
<feature type="transmembrane region" description="Helical" evidence="7">
    <location>
        <begin position="112"/>
        <end position="134"/>
    </location>
</feature>
<feature type="transmembrane region" description="Helical" evidence="7">
    <location>
        <begin position="430"/>
        <end position="450"/>
    </location>
</feature>
<name>A0A2K0T0P3_9HYPO</name>
<dbReference type="EMBL" id="MTYH01000093">
    <property type="protein sequence ID" value="PNP39096.1"/>
    <property type="molecule type" value="Genomic_DNA"/>
</dbReference>
<dbReference type="Proteomes" id="UP000236546">
    <property type="component" value="Unassembled WGS sequence"/>
</dbReference>
<feature type="transmembrane region" description="Helical" evidence="7">
    <location>
        <begin position="340"/>
        <end position="359"/>
    </location>
</feature>
<dbReference type="PANTHER" id="PTHR11360:SF224">
    <property type="entry name" value="MAJOR FACILITATOR SUPERFAMILY (MFS) PROFILE DOMAIN-CONTAINING PROTEIN-RELATED"/>
    <property type="match status" value="1"/>
</dbReference>
<proteinExistence type="inferred from homology"/>
<dbReference type="InterPro" id="IPR011701">
    <property type="entry name" value="MFS"/>
</dbReference>
<dbReference type="AlphaFoldDB" id="A0A2K0T0P3"/>
<sequence length="462" mass="50690">MRSGSFSSDVTAVADEDWRVSEEIDFKLHFKVEELIGIETLSRRGSDLESNYKLPEVEDALDSYPEGGLEAWLVVLGGWCALVCTFGLINSVGVFEQYYVSGPLREYNQSTVSWILSALVFLQIFCGSIFGLMFDNYGPRWLLWVGSITFIFGLMMLSFSTEYSQIFLSQGIVSAIGSAAVFHAAMSSIASWFQKNRAAAYGVLVTGSSFGGIFWPLMMDKLIAKIGFPWMMRVMSLIFLFLLAFACLTVKSRLPPKPRQFVLKEYLDNLKDIHLAVTSVAAFFFMLGMFLPFNYVLLQAEKAGFSPTLIPYLLPILNAVSIFGRVLSGFTADKVGRFNMMVSITFVSALVCLVVWIPIKSVAGIIVFVAIYGFASGGFIGICTVCVAQISDISQIGTRVGTLFAIESVGALIGSPIGGAIVAAQDGDYLGLQLFCGCSMMIGSILFFWARYIQVGFKLVKV</sequence>
<dbReference type="PROSITE" id="PS50850">
    <property type="entry name" value="MFS"/>
    <property type="match status" value="1"/>
</dbReference>
<dbReference type="GO" id="GO:0022857">
    <property type="term" value="F:transmembrane transporter activity"/>
    <property type="evidence" value="ECO:0007669"/>
    <property type="project" value="InterPro"/>
</dbReference>
<feature type="transmembrane region" description="Helical" evidence="7">
    <location>
        <begin position="141"/>
        <end position="160"/>
    </location>
</feature>
<comment type="subcellular location">
    <subcellularLocation>
        <location evidence="1">Membrane</location>
        <topology evidence="1">Multi-pass membrane protein</topology>
    </subcellularLocation>
</comment>
<feature type="transmembrane region" description="Helical" evidence="7">
    <location>
        <begin position="309"/>
        <end position="328"/>
    </location>
</feature>
<evidence type="ECO:0000259" key="8">
    <source>
        <dbReference type="PROSITE" id="PS50850"/>
    </source>
</evidence>
<feature type="transmembrane region" description="Helical" evidence="7">
    <location>
        <begin position="365"/>
        <end position="388"/>
    </location>
</feature>
<dbReference type="CDD" id="cd17352">
    <property type="entry name" value="MFS_MCT_SLC16"/>
    <property type="match status" value="1"/>
</dbReference>
<dbReference type="InterPro" id="IPR036259">
    <property type="entry name" value="MFS_trans_sf"/>
</dbReference>
<keyword evidence="5 7" id="KW-1133">Transmembrane helix</keyword>
<accession>A0A2K0T0P3</accession>
<dbReference type="OrthoDB" id="5667at2759"/>
<evidence type="ECO:0000256" key="3">
    <source>
        <dbReference type="ARBA" id="ARBA00022448"/>
    </source>
</evidence>
<feature type="domain" description="Major facilitator superfamily (MFS) profile" evidence="8">
    <location>
        <begin position="71"/>
        <end position="462"/>
    </location>
</feature>
<evidence type="ECO:0000256" key="6">
    <source>
        <dbReference type="ARBA" id="ARBA00023136"/>
    </source>
</evidence>
<evidence type="ECO:0000256" key="5">
    <source>
        <dbReference type="ARBA" id="ARBA00022989"/>
    </source>
</evidence>
<comment type="caution">
    <text evidence="9">The sequence shown here is derived from an EMBL/GenBank/DDBJ whole genome shotgun (WGS) entry which is preliminary data.</text>
</comment>
<evidence type="ECO:0000256" key="7">
    <source>
        <dbReference type="SAM" id="Phobius"/>
    </source>
</evidence>
<dbReference type="Pfam" id="PF07690">
    <property type="entry name" value="MFS_1"/>
    <property type="match status" value="1"/>
</dbReference>
<dbReference type="SUPFAM" id="SSF103473">
    <property type="entry name" value="MFS general substrate transporter"/>
    <property type="match status" value="1"/>
</dbReference>
<dbReference type="InterPro" id="IPR050327">
    <property type="entry name" value="Proton-linked_MCT"/>
</dbReference>
<evidence type="ECO:0000313" key="9">
    <source>
        <dbReference type="EMBL" id="PNP39096.1"/>
    </source>
</evidence>
<keyword evidence="3" id="KW-0813">Transport</keyword>
<reference evidence="9 10" key="1">
    <citation type="submission" date="2017-02" db="EMBL/GenBank/DDBJ databases">
        <title>Genomes of Trichoderma spp. with biocontrol activity.</title>
        <authorList>
            <person name="Gardiner D."/>
            <person name="Kazan K."/>
            <person name="Vos C."/>
            <person name="Harvey P."/>
        </authorList>
    </citation>
    <scope>NUCLEOTIDE SEQUENCE [LARGE SCALE GENOMIC DNA]</scope>
    <source>
        <strain evidence="9 10">A5MH</strain>
    </source>
</reference>
<feature type="transmembrane region" description="Helical" evidence="7">
    <location>
        <begin position="273"/>
        <end position="297"/>
    </location>
</feature>
<keyword evidence="6 7" id="KW-0472">Membrane</keyword>
<dbReference type="InterPro" id="IPR020846">
    <property type="entry name" value="MFS_dom"/>
</dbReference>
<feature type="transmembrane region" description="Helical" evidence="7">
    <location>
        <begin position="230"/>
        <end position="252"/>
    </location>
</feature>
<evidence type="ECO:0000256" key="4">
    <source>
        <dbReference type="ARBA" id="ARBA00022692"/>
    </source>
</evidence>
<feature type="transmembrane region" description="Helical" evidence="7">
    <location>
        <begin position="71"/>
        <end position="92"/>
    </location>
</feature>
<feature type="transmembrane region" description="Helical" evidence="7">
    <location>
        <begin position="166"/>
        <end position="186"/>
    </location>
</feature>
<dbReference type="PANTHER" id="PTHR11360">
    <property type="entry name" value="MONOCARBOXYLATE TRANSPORTER"/>
    <property type="match status" value="1"/>
</dbReference>
<keyword evidence="4 7" id="KW-0812">Transmembrane</keyword>
<feature type="transmembrane region" description="Helical" evidence="7">
    <location>
        <begin position="198"/>
        <end position="218"/>
    </location>
</feature>
<evidence type="ECO:0000256" key="1">
    <source>
        <dbReference type="ARBA" id="ARBA00004141"/>
    </source>
</evidence>
<comment type="similarity">
    <text evidence="2">Belongs to the major facilitator superfamily. Monocarboxylate porter (TC 2.A.1.13) family.</text>
</comment>
<dbReference type="GO" id="GO:0016020">
    <property type="term" value="C:membrane"/>
    <property type="evidence" value="ECO:0007669"/>
    <property type="project" value="UniProtKB-SubCell"/>
</dbReference>
<gene>
    <name evidence="9" type="ORF">TGAMA5MH_08948</name>
</gene>
<feature type="transmembrane region" description="Helical" evidence="7">
    <location>
        <begin position="400"/>
        <end position="424"/>
    </location>
</feature>
<evidence type="ECO:0000256" key="2">
    <source>
        <dbReference type="ARBA" id="ARBA00006727"/>
    </source>
</evidence>
<evidence type="ECO:0000313" key="10">
    <source>
        <dbReference type="Proteomes" id="UP000236546"/>
    </source>
</evidence>
<protein>
    <recommendedName>
        <fullName evidence="8">Major facilitator superfamily (MFS) profile domain-containing protein</fullName>
    </recommendedName>
</protein>